<reference evidence="2 3" key="1">
    <citation type="journal article" date="2017" name="Curr. Biol.">
        <title>Genome architecture and evolution of a unichromosomal asexual nematode.</title>
        <authorList>
            <person name="Fradin H."/>
            <person name="Zegar C."/>
            <person name="Gutwein M."/>
            <person name="Lucas J."/>
            <person name="Kovtun M."/>
            <person name="Corcoran D."/>
            <person name="Baugh L.R."/>
            <person name="Kiontke K."/>
            <person name="Gunsalus K."/>
            <person name="Fitch D.H."/>
            <person name="Piano F."/>
        </authorList>
    </citation>
    <scope>NUCLEOTIDE SEQUENCE [LARGE SCALE GENOMIC DNA]</scope>
    <source>
        <strain evidence="2">PF1309</strain>
    </source>
</reference>
<sequence>MNNKLICSVCKQKTFRRYENLLRHLRRHNEYRLKDLECDIPECIFRTDTKAHLQQHMKVKQLVLHPVYDKANPSMMKYSYGTLTYDVDWDEVRSNVRDDCEKNGLSGDQYGHVLSACLGGSFEDVNRCACVCV</sequence>
<dbReference type="InterPro" id="IPR013087">
    <property type="entry name" value="Znf_C2H2_type"/>
</dbReference>
<comment type="caution">
    <text evidence="2">The sequence shown here is derived from an EMBL/GenBank/DDBJ whole genome shotgun (WGS) entry which is preliminary data.</text>
</comment>
<dbReference type="AlphaFoldDB" id="A0A2A2M0E6"/>
<feature type="domain" description="C2H2-type" evidence="1">
    <location>
        <begin position="36"/>
        <end position="65"/>
    </location>
</feature>
<protein>
    <recommendedName>
        <fullName evidence="1">C2H2-type domain-containing protein</fullName>
    </recommendedName>
</protein>
<evidence type="ECO:0000313" key="2">
    <source>
        <dbReference type="EMBL" id="PAV91843.1"/>
    </source>
</evidence>
<dbReference type="OrthoDB" id="7545735at2759"/>
<feature type="domain" description="C2H2-type" evidence="1">
    <location>
        <begin position="5"/>
        <end position="28"/>
    </location>
</feature>
<accession>A0A2A2M0E6</accession>
<dbReference type="Proteomes" id="UP000218231">
    <property type="component" value="Unassembled WGS sequence"/>
</dbReference>
<gene>
    <name evidence="2" type="ORF">WR25_15601</name>
</gene>
<name>A0A2A2M0E6_9BILA</name>
<dbReference type="SMART" id="SM00355">
    <property type="entry name" value="ZnF_C2H2"/>
    <property type="match status" value="2"/>
</dbReference>
<evidence type="ECO:0000259" key="1">
    <source>
        <dbReference type="SMART" id="SM00355"/>
    </source>
</evidence>
<proteinExistence type="predicted"/>
<keyword evidence="3" id="KW-1185">Reference proteome</keyword>
<dbReference type="Gene3D" id="3.30.160.60">
    <property type="entry name" value="Classic Zinc Finger"/>
    <property type="match status" value="1"/>
</dbReference>
<organism evidence="2 3">
    <name type="scientific">Diploscapter pachys</name>
    <dbReference type="NCBI Taxonomy" id="2018661"/>
    <lineage>
        <taxon>Eukaryota</taxon>
        <taxon>Metazoa</taxon>
        <taxon>Ecdysozoa</taxon>
        <taxon>Nematoda</taxon>
        <taxon>Chromadorea</taxon>
        <taxon>Rhabditida</taxon>
        <taxon>Rhabditina</taxon>
        <taxon>Rhabditomorpha</taxon>
        <taxon>Rhabditoidea</taxon>
        <taxon>Rhabditidae</taxon>
        <taxon>Diploscapter</taxon>
    </lineage>
</organism>
<dbReference type="EMBL" id="LIAE01006288">
    <property type="protein sequence ID" value="PAV91843.1"/>
    <property type="molecule type" value="Genomic_DNA"/>
</dbReference>
<evidence type="ECO:0000313" key="3">
    <source>
        <dbReference type="Proteomes" id="UP000218231"/>
    </source>
</evidence>